<name>A0A3B0V060_9ZZZZ</name>
<proteinExistence type="predicted"/>
<evidence type="ECO:0000313" key="1">
    <source>
        <dbReference type="EMBL" id="VAW25436.1"/>
    </source>
</evidence>
<dbReference type="AlphaFoldDB" id="A0A3B0V060"/>
<accession>A0A3B0V060</accession>
<reference evidence="1" key="1">
    <citation type="submission" date="2018-06" db="EMBL/GenBank/DDBJ databases">
        <authorList>
            <person name="Zhirakovskaya E."/>
        </authorList>
    </citation>
    <scope>NUCLEOTIDE SEQUENCE</scope>
</reference>
<organism evidence="1">
    <name type="scientific">hydrothermal vent metagenome</name>
    <dbReference type="NCBI Taxonomy" id="652676"/>
    <lineage>
        <taxon>unclassified sequences</taxon>
        <taxon>metagenomes</taxon>
        <taxon>ecological metagenomes</taxon>
    </lineage>
</organism>
<sequence>MKIKFKILPLVIFCFLAINIQAQDYNSHEIGFIVGSASFTTDYGQRNNFSSNVGGNIGMGFGLIYYLNFTDYRYRWNQRTNYFAEHFRVRAELSYMSAELDHFGEWVQDYRQTPEADQLRAMHGKTKLINFGAQLEFHIVDIVDFGSRRIPDIKWSPYVSAGFMLDYYDPELKSDLGDWEQNPNLLFSKWAVPGAARMKPNITGSATLGIGTRHKLGEYSDILIESRWQYFFSNYVDGLNAKDDPANKYNDWLLWVHVGYIYYLN</sequence>
<evidence type="ECO:0008006" key="2">
    <source>
        <dbReference type="Google" id="ProtNLM"/>
    </source>
</evidence>
<protein>
    <recommendedName>
        <fullName evidence="2">Glutamate dehydrogenase</fullName>
    </recommendedName>
</protein>
<dbReference type="NCBIfam" id="NF047659">
    <property type="entry name" value="THC0290_0291_fam"/>
    <property type="match status" value="1"/>
</dbReference>
<gene>
    <name evidence="1" type="ORF">MNBD_BACTEROID04-1329</name>
</gene>
<dbReference type="EMBL" id="UOER01000403">
    <property type="protein sequence ID" value="VAW25436.1"/>
    <property type="molecule type" value="Genomic_DNA"/>
</dbReference>